<dbReference type="EMBL" id="GBXM01097813">
    <property type="protein sequence ID" value="JAH10764.1"/>
    <property type="molecule type" value="Transcribed_RNA"/>
</dbReference>
<reference evidence="1" key="2">
    <citation type="journal article" date="2015" name="Fish Shellfish Immunol.">
        <title>Early steps in the European eel (Anguilla anguilla)-Vibrio vulnificus interaction in the gills: Role of the RtxA13 toxin.</title>
        <authorList>
            <person name="Callol A."/>
            <person name="Pajuelo D."/>
            <person name="Ebbesson L."/>
            <person name="Teles M."/>
            <person name="MacKenzie S."/>
            <person name="Amaro C."/>
        </authorList>
    </citation>
    <scope>NUCLEOTIDE SEQUENCE</scope>
</reference>
<reference evidence="1" key="1">
    <citation type="submission" date="2014-11" db="EMBL/GenBank/DDBJ databases">
        <authorList>
            <person name="Amaro Gonzalez C."/>
        </authorList>
    </citation>
    <scope>NUCLEOTIDE SEQUENCE</scope>
</reference>
<protein>
    <submittedName>
        <fullName evidence="1">Uncharacterized protein</fullName>
    </submittedName>
</protein>
<organism evidence="1">
    <name type="scientific">Anguilla anguilla</name>
    <name type="common">European freshwater eel</name>
    <name type="synonym">Muraena anguilla</name>
    <dbReference type="NCBI Taxonomy" id="7936"/>
    <lineage>
        <taxon>Eukaryota</taxon>
        <taxon>Metazoa</taxon>
        <taxon>Chordata</taxon>
        <taxon>Craniata</taxon>
        <taxon>Vertebrata</taxon>
        <taxon>Euteleostomi</taxon>
        <taxon>Actinopterygii</taxon>
        <taxon>Neopterygii</taxon>
        <taxon>Teleostei</taxon>
        <taxon>Anguilliformes</taxon>
        <taxon>Anguillidae</taxon>
        <taxon>Anguilla</taxon>
    </lineage>
</organism>
<name>A0A0E9Q8D5_ANGAN</name>
<sequence length="63" mass="6957">MLDPQILTLCHHTRSNHSSQHIQYDSKRLDSKGNDFQTLGCCHVFSINKGLQIAFGSTAKGAV</sequence>
<accession>A0A0E9Q8D5</accession>
<evidence type="ECO:0000313" key="1">
    <source>
        <dbReference type="EMBL" id="JAH13151.1"/>
    </source>
</evidence>
<dbReference type="EMBL" id="GBXM01095426">
    <property type="protein sequence ID" value="JAH13151.1"/>
    <property type="molecule type" value="Transcribed_RNA"/>
</dbReference>
<dbReference type="AlphaFoldDB" id="A0A0E9Q8D5"/>
<proteinExistence type="predicted"/>